<keyword evidence="8" id="KW-0808">Transferase</keyword>
<evidence type="ECO:0000256" key="7">
    <source>
        <dbReference type="RuleBase" id="RU000382"/>
    </source>
</evidence>
<keyword evidence="9" id="KW-1185">Reference proteome</keyword>
<dbReference type="Proteomes" id="UP000313231">
    <property type="component" value="Unassembled WGS sequence"/>
</dbReference>
<evidence type="ECO:0000256" key="1">
    <source>
        <dbReference type="ARBA" id="ARBA00001933"/>
    </source>
</evidence>
<dbReference type="PANTHER" id="PTHR45677:SF8">
    <property type="entry name" value="CYSTEINE SULFINIC ACID DECARBOXYLASE"/>
    <property type="match status" value="1"/>
</dbReference>
<gene>
    <name evidence="8" type="ORF">FHP29_15380</name>
</gene>
<keyword evidence="8" id="KW-0032">Aminotransferase</keyword>
<dbReference type="PANTHER" id="PTHR45677">
    <property type="entry name" value="GLUTAMATE DECARBOXYLASE-RELATED"/>
    <property type="match status" value="1"/>
</dbReference>
<evidence type="ECO:0000256" key="5">
    <source>
        <dbReference type="ARBA" id="ARBA00023239"/>
    </source>
</evidence>
<dbReference type="GO" id="GO:0005737">
    <property type="term" value="C:cytoplasm"/>
    <property type="evidence" value="ECO:0007669"/>
    <property type="project" value="TreeGrafter"/>
</dbReference>
<evidence type="ECO:0000256" key="2">
    <source>
        <dbReference type="ARBA" id="ARBA00009533"/>
    </source>
</evidence>
<dbReference type="EMBL" id="VDMP01000025">
    <property type="protein sequence ID" value="TNM38714.1"/>
    <property type="molecule type" value="Genomic_DNA"/>
</dbReference>
<dbReference type="Gene3D" id="3.90.1150.10">
    <property type="entry name" value="Aspartate Aminotransferase, domain 1"/>
    <property type="match status" value="1"/>
</dbReference>
<dbReference type="InterPro" id="IPR002129">
    <property type="entry name" value="PyrdxlP-dep_de-COase"/>
</dbReference>
<evidence type="ECO:0000313" key="9">
    <source>
        <dbReference type="Proteomes" id="UP000313231"/>
    </source>
</evidence>
<organism evidence="8 9">
    <name type="scientific">Nocardioides albidus</name>
    <dbReference type="NCBI Taxonomy" id="1517589"/>
    <lineage>
        <taxon>Bacteria</taxon>
        <taxon>Bacillati</taxon>
        <taxon>Actinomycetota</taxon>
        <taxon>Actinomycetes</taxon>
        <taxon>Propionibacteriales</taxon>
        <taxon>Nocardioidaceae</taxon>
        <taxon>Nocardioides</taxon>
    </lineage>
</organism>
<proteinExistence type="inferred from homology"/>
<dbReference type="GO" id="GO:0019752">
    <property type="term" value="P:carboxylic acid metabolic process"/>
    <property type="evidence" value="ECO:0007669"/>
    <property type="project" value="InterPro"/>
</dbReference>
<dbReference type="InterPro" id="IPR015424">
    <property type="entry name" value="PyrdxlP-dep_Trfase"/>
</dbReference>
<keyword evidence="5 7" id="KW-0456">Lyase</keyword>
<evidence type="ECO:0000256" key="3">
    <source>
        <dbReference type="ARBA" id="ARBA00022793"/>
    </source>
</evidence>
<sequence>MHHLFHPDHADHYAATLGKGLDHLLRRLKGVTGPATGATPETAARRVAEVDLERPLADATQVLDEMSRLWLDDAVWFHEPTYAAHLNCPVVVPALLAELFVASVNSSLDTFDQSVGGTFIERRLIAWTAERIGFGDEADGVFTSGGSQSNLQGLLLARGRLERVPAQRLRILASAESHFSVQKSARLLGLGEESVVSVPTDERHRLDPAALERSLAACVDLGLRPMAIVATAGTTDFGAIDPLEQVADLAVAYDAWLHVDAAYGGGLLVSPTRRDRLRGIERADSVTIDFHKTFFQPVSSSAIVVRDRATLRPATWHADYLNPREATNPNQVDKSLQTTRRFDALKLWVTLRTMGPELVGRYVDAVVDLAGAAYAARCDAPDLAFAAVPELSTLVLRYVPPGPPLAERDSAALNNAIREDLYASGRAMVAATKVDGVQHLKLTLLNPMATVEDITGVLDLVREAGARLAPAGSTALEVARGATRSWTSSASGWAPSTSAWRASPTRSAVRTTTTASPVCSWRPATASAGIPACCSTTRPSRCPSSPTS</sequence>
<dbReference type="SUPFAM" id="SSF53383">
    <property type="entry name" value="PLP-dependent transferases"/>
    <property type="match status" value="1"/>
</dbReference>
<dbReference type="CDD" id="cd06450">
    <property type="entry name" value="DOPA_deC_like"/>
    <property type="match status" value="1"/>
</dbReference>
<dbReference type="AlphaFoldDB" id="A0A5C4VS89"/>
<dbReference type="InterPro" id="IPR015422">
    <property type="entry name" value="PyrdxlP-dep_Trfase_small"/>
</dbReference>
<keyword evidence="3" id="KW-0210">Decarboxylase</keyword>
<dbReference type="OrthoDB" id="3335676at2"/>
<dbReference type="GO" id="GO:0030170">
    <property type="term" value="F:pyridoxal phosphate binding"/>
    <property type="evidence" value="ECO:0007669"/>
    <property type="project" value="InterPro"/>
</dbReference>
<dbReference type="InterPro" id="IPR015421">
    <property type="entry name" value="PyrdxlP-dep_Trfase_major"/>
</dbReference>
<evidence type="ECO:0000313" key="8">
    <source>
        <dbReference type="EMBL" id="TNM38714.1"/>
    </source>
</evidence>
<accession>A0A5C4VS89</accession>
<reference evidence="8 9" key="1">
    <citation type="journal article" date="2016" name="Int. J. Syst. Evol. Microbiol.">
        <title>Nocardioides albidus sp. nov., an actinobacterium isolated from garden soil.</title>
        <authorList>
            <person name="Singh H."/>
            <person name="Du J."/>
            <person name="Trinh H."/>
            <person name="Won K."/>
            <person name="Yang J.E."/>
            <person name="Yin C."/>
            <person name="Kook M."/>
            <person name="Yi T.H."/>
        </authorList>
    </citation>
    <scope>NUCLEOTIDE SEQUENCE [LARGE SCALE GENOMIC DNA]</scope>
    <source>
        <strain evidence="8 9">CCTCC AB 2015297</strain>
    </source>
</reference>
<evidence type="ECO:0000256" key="6">
    <source>
        <dbReference type="PIRSR" id="PIRSR602129-50"/>
    </source>
</evidence>
<evidence type="ECO:0000256" key="4">
    <source>
        <dbReference type="ARBA" id="ARBA00022898"/>
    </source>
</evidence>
<protein>
    <submittedName>
        <fullName evidence="8">Aspartate aminotransferase family protein</fullName>
    </submittedName>
</protein>
<keyword evidence="4 6" id="KW-0663">Pyridoxal phosphate</keyword>
<comment type="caution">
    <text evidence="8">The sequence shown here is derived from an EMBL/GenBank/DDBJ whole genome shotgun (WGS) entry which is preliminary data.</text>
</comment>
<dbReference type="Gene3D" id="3.40.640.10">
    <property type="entry name" value="Type I PLP-dependent aspartate aminotransferase-like (Major domain)"/>
    <property type="match status" value="1"/>
</dbReference>
<name>A0A5C4VS89_9ACTN</name>
<dbReference type="GO" id="GO:0004058">
    <property type="term" value="F:aromatic-L-amino-acid decarboxylase activity"/>
    <property type="evidence" value="ECO:0007669"/>
    <property type="project" value="UniProtKB-ARBA"/>
</dbReference>
<dbReference type="Pfam" id="PF00282">
    <property type="entry name" value="Pyridoxal_deC"/>
    <property type="match status" value="1"/>
</dbReference>
<comment type="similarity">
    <text evidence="2 7">Belongs to the group II decarboxylase family.</text>
</comment>
<dbReference type="GO" id="GO:0008483">
    <property type="term" value="F:transaminase activity"/>
    <property type="evidence" value="ECO:0007669"/>
    <property type="project" value="UniProtKB-KW"/>
</dbReference>
<comment type="cofactor">
    <cofactor evidence="1 6 7">
        <name>pyridoxal 5'-phosphate</name>
        <dbReference type="ChEBI" id="CHEBI:597326"/>
    </cofactor>
</comment>
<feature type="modified residue" description="N6-(pyridoxal phosphate)lysine" evidence="6">
    <location>
        <position position="292"/>
    </location>
</feature>